<keyword evidence="3" id="KW-0843">Virulence</keyword>
<dbReference type="InterPro" id="IPR031471">
    <property type="entry name" value="BptA"/>
</dbReference>
<dbReference type="RefSeq" id="WP_152301082.1">
    <property type="nucleotide sequence ID" value="NZ_CP044626.1"/>
</dbReference>
<dbReference type="Proteomes" id="UP001164513">
    <property type="component" value="Plasmid pZSt-lp72"/>
</dbReference>
<evidence type="ECO:0000256" key="1">
    <source>
        <dbReference type="ARBA" id="ARBA00010700"/>
    </source>
</evidence>
<protein>
    <recommendedName>
        <fullName evidence="2">Protein BptA</fullName>
    </recommendedName>
    <alternativeName>
        <fullName evidence="4">Borrelial persistence in ticks protein A</fullName>
    </alternativeName>
</protein>
<evidence type="ECO:0000256" key="2">
    <source>
        <dbReference type="ARBA" id="ARBA00018692"/>
    </source>
</evidence>
<evidence type="ECO:0000256" key="4">
    <source>
        <dbReference type="ARBA" id="ARBA00031297"/>
    </source>
</evidence>
<dbReference type="AlphaFoldDB" id="A0AAX3JPB7"/>
<feature type="chain" id="PRO_5043500468" description="Protein BptA" evidence="5">
    <location>
        <begin position="32"/>
        <end position="199"/>
    </location>
</feature>
<accession>A0AAX3JPB7</accession>
<organism evidence="6 7">
    <name type="scientific">Borrelia miyamotoi</name>
    <dbReference type="NCBI Taxonomy" id="47466"/>
    <lineage>
        <taxon>Bacteria</taxon>
        <taxon>Pseudomonadati</taxon>
        <taxon>Spirochaetota</taxon>
        <taxon>Spirochaetia</taxon>
        <taxon>Spirochaetales</taxon>
        <taxon>Borreliaceae</taxon>
        <taxon>Borrelia</taxon>
    </lineage>
</organism>
<evidence type="ECO:0000313" key="7">
    <source>
        <dbReference type="Proteomes" id="UP001164513"/>
    </source>
</evidence>
<evidence type="ECO:0000256" key="3">
    <source>
        <dbReference type="ARBA" id="ARBA00023026"/>
    </source>
</evidence>
<comment type="similarity">
    <text evidence="1">Belongs to the BptA family.</text>
</comment>
<reference evidence="6" key="1">
    <citation type="submission" date="2022-12" db="EMBL/GenBank/DDBJ databases">
        <title>B. miyamotoi WGS.</title>
        <authorList>
            <person name="Gabriele M."/>
            <person name="Kuleshov K.V."/>
            <person name="Hepner S."/>
            <person name="Hoornstra D."/>
            <person name="Hovius J.W."/>
            <person name="Platonov A.E."/>
            <person name="Fingerle V."/>
            <person name="Strube C."/>
        </authorList>
    </citation>
    <scope>NUCLEOTIDE SEQUENCE</scope>
    <source>
        <strain evidence="6">ZStruIII14-9</strain>
        <plasmid evidence="6">pZSt-lp72</plasmid>
    </source>
</reference>
<sequence>MFARFTMIVCRITIFCVLGTFLLSASFNSYCDSTFCYKKYKQEFDSGSIKSISFEENDLTKERREKVKREYFEESYRKSILEGYPAYDLNFVIIDGNRAIDFKNVIFDGVEAEVSVFTLNEPSAQLVEIKDFQMGPFGALPKLLKFVFPVPVTNTFGISLRRGLINKLKQKDKLKITLVSYDDRKFVLEMDNFIKEYDF</sequence>
<dbReference type="EMBL" id="CP114722">
    <property type="protein sequence ID" value="WAZ72366.1"/>
    <property type="molecule type" value="Genomic_DNA"/>
</dbReference>
<feature type="signal peptide" evidence="5">
    <location>
        <begin position="1"/>
        <end position="31"/>
    </location>
</feature>
<proteinExistence type="inferred from homology"/>
<name>A0AAX3JPB7_9SPIR</name>
<evidence type="ECO:0000256" key="5">
    <source>
        <dbReference type="SAM" id="SignalP"/>
    </source>
</evidence>
<keyword evidence="5" id="KW-0732">Signal</keyword>
<evidence type="ECO:0000313" key="6">
    <source>
        <dbReference type="EMBL" id="WAZ72366.1"/>
    </source>
</evidence>
<keyword evidence="6" id="KW-0614">Plasmid</keyword>
<gene>
    <name evidence="6" type="ORF">O5404_04925</name>
</gene>
<geneLocation type="plasmid" evidence="6 7">
    <name>pZSt-lp72</name>
</geneLocation>
<dbReference type="Pfam" id="PF17044">
    <property type="entry name" value="BPTA"/>
    <property type="match status" value="1"/>
</dbReference>